<protein>
    <submittedName>
        <fullName evidence="5">Carbohydrate kinase, FGGY domain protein</fullName>
    </submittedName>
</protein>
<comment type="similarity">
    <text evidence="1">Belongs to the FGGY kinase family.</text>
</comment>
<sequence>MMKKTVLSADIGTTSLKAALIDAEGNVKAFAKESFEKPDERHIAQRWFPALCSASKKLIDAAGKDDIAAIGISGNGPTIVSEDGTTLLWNADIKPVPIAGTLAAHSLFIPRIAAFRELFPAEWNASPYIYSGPEYLIHKLTGSNLTILPEARYESAYWTREQLEAASLPESKLPPYVPIASDAGATHEKATASLGLKKPVRVFCGGPDFIAAMIGTNSLAVGKIYDRAGSSEGVNICTPFPLHAERVRSLPSVMSGLWNASILQTESGRMFVNYKTIVEAIMEREFSYEELIAYCLEHPESDGFEILSLIAENLHRSFSVLLAAAEKNNIRVILPVVVTGGQTKNEQWMQMKCDYAGIPLALTSCPDAELIGDAAAAFTGLGVYGSLEKAASSLVKIIKTYKPRSAL</sequence>
<keyword evidence="6" id="KW-1185">Reference proteome</keyword>
<gene>
    <name evidence="5" type="ORF">HMPREF0860_2258</name>
</gene>
<feature type="domain" description="Carbohydrate kinase FGGY C-terminal" evidence="4">
    <location>
        <begin position="322"/>
        <end position="379"/>
    </location>
</feature>
<keyword evidence="2" id="KW-0808">Transferase</keyword>
<dbReference type="InterPro" id="IPR018485">
    <property type="entry name" value="FGGY_C"/>
</dbReference>
<evidence type="ECO:0000313" key="6">
    <source>
        <dbReference type="Proteomes" id="UP000016646"/>
    </source>
</evidence>
<evidence type="ECO:0000259" key="4">
    <source>
        <dbReference type="Pfam" id="PF02782"/>
    </source>
</evidence>
<dbReference type="InterPro" id="IPR043129">
    <property type="entry name" value="ATPase_NBD"/>
</dbReference>
<evidence type="ECO:0000256" key="2">
    <source>
        <dbReference type="ARBA" id="ARBA00022679"/>
    </source>
</evidence>
<name>A0ABN0P525_TRESO</name>
<accession>A0ABN0P525</accession>
<organism evidence="5 6">
    <name type="scientific">Treponema socranskii subsp. socranskii VPI DR56BR1116 = ATCC 35536</name>
    <dbReference type="NCBI Taxonomy" id="1125725"/>
    <lineage>
        <taxon>Bacteria</taxon>
        <taxon>Pseudomonadati</taxon>
        <taxon>Spirochaetota</taxon>
        <taxon>Spirochaetia</taxon>
        <taxon>Spirochaetales</taxon>
        <taxon>Treponemataceae</taxon>
        <taxon>Treponema</taxon>
    </lineage>
</organism>
<evidence type="ECO:0000313" key="5">
    <source>
        <dbReference type="EMBL" id="ERK03204.1"/>
    </source>
</evidence>
<dbReference type="Pfam" id="PF02782">
    <property type="entry name" value="FGGY_C"/>
    <property type="match status" value="1"/>
</dbReference>
<keyword evidence="3 5" id="KW-0418">Kinase</keyword>
<dbReference type="PANTHER" id="PTHR43095:SF5">
    <property type="entry name" value="XYLULOSE KINASE"/>
    <property type="match status" value="1"/>
</dbReference>
<dbReference type="SUPFAM" id="SSF53067">
    <property type="entry name" value="Actin-like ATPase domain"/>
    <property type="match status" value="2"/>
</dbReference>
<dbReference type="Gene3D" id="3.30.420.40">
    <property type="match status" value="3"/>
</dbReference>
<dbReference type="PANTHER" id="PTHR43095">
    <property type="entry name" value="SUGAR KINASE"/>
    <property type="match status" value="1"/>
</dbReference>
<dbReference type="GO" id="GO:0016301">
    <property type="term" value="F:kinase activity"/>
    <property type="evidence" value="ECO:0007669"/>
    <property type="project" value="UniProtKB-KW"/>
</dbReference>
<reference evidence="5 6" key="1">
    <citation type="submission" date="2013-08" db="EMBL/GenBank/DDBJ databases">
        <authorList>
            <person name="Durkin A.S."/>
            <person name="Haft D.R."/>
            <person name="McCorrison J."/>
            <person name="Torralba M."/>
            <person name="Gillis M."/>
            <person name="Haft D.H."/>
            <person name="Methe B."/>
            <person name="Sutton G."/>
            <person name="Nelson K.E."/>
        </authorList>
    </citation>
    <scope>NUCLEOTIDE SEQUENCE [LARGE SCALE GENOMIC DNA]</scope>
    <source>
        <strain evidence="5 6">ATCC 35536</strain>
    </source>
</reference>
<comment type="caution">
    <text evidence="5">The sequence shown here is derived from an EMBL/GenBank/DDBJ whole genome shotgun (WGS) entry which is preliminary data.</text>
</comment>
<proteinExistence type="inferred from homology"/>
<evidence type="ECO:0000256" key="3">
    <source>
        <dbReference type="ARBA" id="ARBA00022777"/>
    </source>
</evidence>
<dbReference type="Proteomes" id="UP000016646">
    <property type="component" value="Unassembled WGS sequence"/>
</dbReference>
<dbReference type="EMBL" id="AVQI01000042">
    <property type="protein sequence ID" value="ERK03204.1"/>
    <property type="molecule type" value="Genomic_DNA"/>
</dbReference>
<evidence type="ECO:0000256" key="1">
    <source>
        <dbReference type="ARBA" id="ARBA00009156"/>
    </source>
</evidence>
<dbReference type="InterPro" id="IPR050406">
    <property type="entry name" value="FGGY_Carb_Kinase"/>
</dbReference>